<evidence type="ECO:0000313" key="3">
    <source>
        <dbReference type="EMBL" id="VAW72082.1"/>
    </source>
</evidence>
<keyword evidence="2" id="KW-1133">Transmembrane helix</keyword>
<dbReference type="Pfam" id="PF13103">
    <property type="entry name" value="TonB_2"/>
    <property type="match status" value="1"/>
</dbReference>
<sequence>MSSALRKYLPRIVGVALVVGVGAAAVLSIQNFLDNKPDRPKRKVQQITLLKPPPPPPPPPKMEKLPEPELKEEVKVPELEEPEPLPELADEPPPGEALGVDADGSGAGDGFGLVGRKGGRGLLNGAGSPAMYYATQLQRRIEDVFAEHEEMRRKAYSIIAGIWVGKDGRILRVKLDSSTGDSQMDETMKEIIEHIQAMAVAPPPDMPQPVRLRISSTL</sequence>
<accession>A0A3B0Y9U5</accession>
<feature type="transmembrane region" description="Helical" evidence="2">
    <location>
        <begin position="12"/>
        <end position="33"/>
    </location>
</feature>
<keyword evidence="2" id="KW-0472">Membrane</keyword>
<name>A0A3B0Y9U5_9ZZZZ</name>
<evidence type="ECO:0000256" key="1">
    <source>
        <dbReference type="SAM" id="MobiDB-lite"/>
    </source>
</evidence>
<feature type="compositionally biased region" description="Pro residues" evidence="1">
    <location>
        <begin position="51"/>
        <end position="60"/>
    </location>
</feature>
<dbReference type="SUPFAM" id="SSF74653">
    <property type="entry name" value="TolA/TonB C-terminal domain"/>
    <property type="match status" value="1"/>
</dbReference>
<evidence type="ECO:0000256" key="2">
    <source>
        <dbReference type="SAM" id="Phobius"/>
    </source>
</evidence>
<feature type="compositionally biased region" description="Acidic residues" evidence="1">
    <location>
        <begin position="79"/>
        <end position="90"/>
    </location>
</feature>
<dbReference type="AlphaFoldDB" id="A0A3B0Y9U5"/>
<reference evidence="3" key="1">
    <citation type="submission" date="2018-06" db="EMBL/GenBank/DDBJ databases">
        <authorList>
            <person name="Zhirakovskaya E."/>
        </authorList>
    </citation>
    <scope>NUCLEOTIDE SEQUENCE</scope>
</reference>
<dbReference type="Gene3D" id="3.30.1150.10">
    <property type="match status" value="1"/>
</dbReference>
<proteinExistence type="predicted"/>
<protein>
    <submittedName>
        <fullName evidence="3">Ferric siderophore transport system, periplasmic binding protein TonB</fullName>
    </submittedName>
</protein>
<keyword evidence="2" id="KW-0812">Transmembrane</keyword>
<feature type="region of interest" description="Disordered" evidence="1">
    <location>
        <begin position="34"/>
        <end position="104"/>
    </location>
</feature>
<organism evidence="3">
    <name type="scientific">hydrothermal vent metagenome</name>
    <dbReference type="NCBI Taxonomy" id="652676"/>
    <lineage>
        <taxon>unclassified sequences</taxon>
        <taxon>metagenomes</taxon>
        <taxon>ecological metagenomes</taxon>
    </lineage>
</organism>
<feature type="compositionally biased region" description="Basic and acidic residues" evidence="1">
    <location>
        <begin position="61"/>
        <end position="78"/>
    </location>
</feature>
<dbReference type="EMBL" id="UOFM01000006">
    <property type="protein sequence ID" value="VAW72082.1"/>
    <property type="molecule type" value="Genomic_DNA"/>
</dbReference>
<gene>
    <name evidence="3" type="ORF">MNBD_GAMMA14-31</name>
</gene>